<name>A0ABU6ZCN7_9FABA</name>
<comment type="caution">
    <text evidence="1">The sequence shown here is derived from an EMBL/GenBank/DDBJ whole genome shotgun (WGS) entry which is preliminary data.</text>
</comment>
<sequence>MKKKARSELVQKDELDGDGDLILVRADGETTSRRRRRRRSVDQFEETKKKMVIPLMRWRRSKDGVDERNRWQRDNGGAAP</sequence>
<protein>
    <submittedName>
        <fullName evidence="1">Uncharacterized protein</fullName>
    </submittedName>
</protein>
<evidence type="ECO:0000313" key="2">
    <source>
        <dbReference type="Proteomes" id="UP001341840"/>
    </source>
</evidence>
<gene>
    <name evidence="1" type="ORF">PIB30_034411</name>
</gene>
<evidence type="ECO:0000313" key="1">
    <source>
        <dbReference type="EMBL" id="MED6219293.1"/>
    </source>
</evidence>
<keyword evidence="2" id="KW-1185">Reference proteome</keyword>
<organism evidence="1 2">
    <name type="scientific">Stylosanthes scabra</name>
    <dbReference type="NCBI Taxonomy" id="79078"/>
    <lineage>
        <taxon>Eukaryota</taxon>
        <taxon>Viridiplantae</taxon>
        <taxon>Streptophyta</taxon>
        <taxon>Embryophyta</taxon>
        <taxon>Tracheophyta</taxon>
        <taxon>Spermatophyta</taxon>
        <taxon>Magnoliopsida</taxon>
        <taxon>eudicotyledons</taxon>
        <taxon>Gunneridae</taxon>
        <taxon>Pentapetalae</taxon>
        <taxon>rosids</taxon>
        <taxon>fabids</taxon>
        <taxon>Fabales</taxon>
        <taxon>Fabaceae</taxon>
        <taxon>Papilionoideae</taxon>
        <taxon>50 kb inversion clade</taxon>
        <taxon>dalbergioids sensu lato</taxon>
        <taxon>Dalbergieae</taxon>
        <taxon>Pterocarpus clade</taxon>
        <taxon>Stylosanthes</taxon>
    </lineage>
</organism>
<reference evidence="1 2" key="1">
    <citation type="journal article" date="2023" name="Plants (Basel)">
        <title>Bridging the Gap: Combining Genomics and Transcriptomics Approaches to Understand Stylosanthes scabra, an Orphan Legume from the Brazilian Caatinga.</title>
        <authorList>
            <person name="Ferreira-Neto J.R.C."/>
            <person name="da Silva M.D."/>
            <person name="Binneck E."/>
            <person name="de Melo N.F."/>
            <person name="da Silva R.H."/>
            <person name="de Melo A.L.T.M."/>
            <person name="Pandolfi V."/>
            <person name="Bustamante F.O."/>
            <person name="Brasileiro-Vidal A.C."/>
            <person name="Benko-Iseppon A.M."/>
        </authorList>
    </citation>
    <scope>NUCLEOTIDE SEQUENCE [LARGE SCALE GENOMIC DNA]</scope>
    <source>
        <tissue evidence="1">Leaves</tissue>
    </source>
</reference>
<dbReference type="Proteomes" id="UP001341840">
    <property type="component" value="Unassembled WGS sequence"/>
</dbReference>
<dbReference type="EMBL" id="JASCZI010272020">
    <property type="protein sequence ID" value="MED6219293.1"/>
    <property type="molecule type" value="Genomic_DNA"/>
</dbReference>
<feature type="non-terminal residue" evidence="1">
    <location>
        <position position="80"/>
    </location>
</feature>
<proteinExistence type="predicted"/>
<accession>A0ABU6ZCN7</accession>